<feature type="region of interest" description="Disordered" evidence="1">
    <location>
        <begin position="584"/>
        <end position="625"/>
    </location>
</feature>
<protein>
    <submittedName>
        <fullName evidence="2">Uncharacterized protein</fullName>
    </submittedName>
</protein>
<feature type="compositionally biased region" description="Polar residues" evidence="1">
    <location>
        <begin position="727"/>
        <end position="756"/>
    </location>
</feature>
<feature type="compositionally biased region" description="Low complexity" evidence="1">
    <location>
        <begin position="265"/>
        <end position="299"/>
    </location>
</feature>
<dbReference type="Proteomes" id="UP000051952">
    <property type="component" value="Unassembled WGS sequence"/>
</dbReference>
<evidence type="ECO:0000313" key="3">
    <source>
        <dbReference type="Proteomes" id="UP000051952"/>
    </source>
</evidence>
<feature type="region of interest" description="Disordered" evidence="1">
    <location>
        <begin position="516"/>
        <end position="549"/>
    </location>
</feature>
<dbReference type="AlphaFoldDB" id="A0A0S4INY5"/>
<keyword evidence="3" id="KW-1185">Reference proteome</keyword>
<gene>
    <name evidence="2" type="ORF">BSAL_56710</name>
</gene>
<proteinExistence type="predicted"/>
<dbReference type="VEuPathDB" id="TriTrypDB:BSAL_56710"/>
<reference evidence="3" key="1">
    <citation type="submission" date="2015-09" db="EMBL/GenBank/DDBJ databases">
        <authorList>
            <consortium name="Pathogen Informatics"/>
        </authorList>
    </citation>
    <scope>NUCLEOTIDE SEQUENCE [LARGE SCALE GENOMIC DNA]</scope>
    <source>
        <strain evidence="3">Lake Konstanz</strain>
    </source>
</reference>
<feature type="compositionally biased region" description="Low complexity" evidence="1">
    <location>
        <begin position="757"/>
        <end position="775"/>
    </location>
</feature>
<feature type="region of interest" description="Disordered" evidence="1">
    <location>
        <begin position="903"/>
        <end position="928"/>
    </location>
</feature>
<feature type="compositionally biased region" description="Low complexity" evidence="1">
    <location>
        <begin position="431"/>
        <end position="444"/>
    </location>
</feature>
<sequence length="984" mass="103870">MSDNTSSNVRRRLSENHSTALPTAGIEDSSGGSSFWSPSLQRSGSSGNSSAAAAAAAAYAMTGVQLPQALRNNSFGAGGSTNSATGGIHPTSPHLMHQAVSPSNLPPILRSPRSNDSLVLSHCVSLTGVPARGECTQQQHVVSFVSVVANGTGPSSHRLAVSGHSATDDHHNRCLLLFLHPSAIATLLAEAPKQRRGPSALHLSHHQQQSNGSFTGSASSSHRSSSPNIASPRRRLLVQMDDNGNNGGNSNNTSLATGGPPPLAPSLSNSLHQQRHSLQGQTTQQQQLDSSASQSSLASPTMKDGAEALLNSLDRNVLSLVNHHLLQHGMSLADLLAIPQADVHATVKEMMYQHDEAVAAAAQLARRQQQHSYQRRASSSPREFLPSSPPHTTTSGAAAIAITTTHDGQQPPPPPPRPFSSKGAMSPLDDAPMMMTMASSPPTTEADDHDEKSVGASSPDEALRDRTADIVEALLAMSRWACTTIASSQQKIAALQQQISALNNNNNTAMFMTRSGSIPMQPPTNVSSPLSSPYEPSAATSSLLGGPHSHKKLSLGAPFQSTEDGLDELGLSGIAQVANLTVGHAGGQPRRSASLLTTNSSGSLLPVSSSGSGVHRSSIDSTRTVAAPTVIQTSSSAGSVAVRPPAAPPAPLNAVHITVVIDEADDDGEQHHLRQPLTTQHAAATQHIPRRPSSGHTSQSNLTGASSFSLHSTSTSSAQTQHHQHQPLSLTSSTTIMLPPQLSGSAKSNAASVGPSQHQQQQHTQHANSTTLTTGGSSFLQSSSLISDHEAHSTSTATTNSSAIGGAGCFDSSLTSRALRLNLKWRPRWRLSITKEATTYCRRRLATMEGARQRWCPWRTGGTTVTMLTSRYRHQASMSLTSCHPPVEASVIERAGRCRLREANDNNSTYPTRTAAREVSPPQPCAMSTPQTNRCHILWREDQSCGGAVKIVAVVDVGIATPSMTSKKRLSWSSRRQDKRLHRR</sequence>
<feature type="region of interest" description="Disordered" evidence="1">
    <location>
        <begin position="965"/>
        <end position="984"/>
    </location>
</feature>
<feature type="compositionally biased region" description="Low complexity" evidence="1">
    <location>
        <begin position="392"/>
        <end position="405"/>
    </location>
</feature>
<feature type="region of interest" description="Disordered" evidence="1">
    <location>
        <begin position="195"/>
        <end position="300"/>
    </location>
</feature>
<feature type="compositionally biased region" description="Polar residues" evidence="1">
    <location>
        <begin position="516"/>
        <end position="531"/>
    </location>
</feature>
<feature type="compositionally biased region" description="Low complexity" evidence="1">
    <location>
        <begin position="592"/>
        <end position="621"/>
    </location>
</feature>
<feature type="region of interest" description="Disordered" evidence="1">
    <location>
        <begin position="1"/>
        <end position="48"/>
    </location>
</feature>
<feature type="compositionally biased region" description="Low complexity" evidence="1">
    <location>
        <begin position="29"/>
        <end position="48"/>
    </location>
</feature>
<name>A0A0S4INY5_BODSA</name>
<feature type="compositionally biased region" description="Low complexity" evidence="1">
    <location>
        <begin position="703"/>
        <end position="721"/>
    </location>
</feature>
<accession>A0A0S4INY5</accession>
<evidence type="ECO:0000256" key="1">
    <source>
        <dbReference type="SAM" id="MobiDB-lite"/>
    </source>
</evidence>
<organism evidence="2 3">
    <name type="scientific">Bodo saltans</name>
    <name type="common">Flagellated protozoan</name>
    <dbReference type="NCBI Taxonomy" id="75058"/>
    <lineage>
        <taxon>Eukaryota</taxon>
        <taxon>Discoba</taxon>
        <taxon>Euglenozoa</taxon>
        <taxon>Kinetoplastea</taxon>
        <taxon>Metakinetoplastina</taxon>
        <taxon>Eubodonida</taxon>
        <taxon>Bodonidae</taxon>
        <taxon>Bodo</taxon>
    </lineage>
</organism>
<dbReference type="EMBL" id="CYKH01000202">
    <property type="protein sequence ID" value="CUE83326.1"/>
    <property type="molecule type" value="Genomic_DNA"/>
</dbReference>
<feature type="compositionally biased region" description="Low complexity" evidence="1">
    <location>
        <begin position="210"/>
        <end position="231"/>
    </location>
</feature>
<feature type="compositionally biased region" description="Low complexity" evidence="1">
    <location>
        <begin position="248"/>
        <end position="258"/>
    </location>
</feature>
<evidence type="ECO:0000313" key="2">
    <source>
        <dbReference type="EMBL" id="CUE83326.1"/>
    </source>
</evidence>
<feature type="region of interest" description="Disordered" evidence="1">
    <location>
        <begin position="669"/>
        <end position="775"/>
    </location>
</feature>
<feature type="compositionally biased region" description="Polar residues" evidence="1">
    <location>
        <begin position="371"/>
        <end position="381"/>
    </location>
</feature>
<feature type="region of interest" description="Disordered" evidence="1">
    <location>
        <begin position="362"/>
        <end position="463"/>
    </location>
</feature>